<name>A0A1D9G4N6_MOOP1</name>
<proteinExistence type="predicted"/>
<dbReference type="EMBL" id="CP017708">
    <property type="protein sequence ID" value="AOY82521.1"/>
    <property type="molecule type" value="Genomic_DNA"/>
</dbReference>
<accession>A0A1D9G4N6</accession>
<protein>
    <submittedName>
        <fullName evidence="1">Uncharacterized protein</fullName>
    </submittedName>
</protein>
<dbReference type="AlphaFoldDB" id="A0A1D9G4N6"/>
<evidence type="ECO:0000313" key="1">
    <source>
        <dbReference type="EMBL" id="AOY82521.1"/>
    </source>
</evidence>
<sequence length="59" mass="6511">MQAYGHATGTGEFNSSRFYKIESLGICPSYAYALEMVLLEVLSAVSHWPLAKGAHKHIK</sequence>
<evidence type="ECO:0000313" key="2">
    <source>
        <dbReference type="Proteomes" id="UP000176944"/>
    </source>
</evidence>
<organism evidence="1 2">
    <name type="scientific">Moorena producens (strain JHB)</name>
    <dbReference type="NCBI Taxonomy" id="1454205"/>
    <lineage>
        <taxon>Bacteria</taxon>
        <taxon>Bacillati</taxon>
        <taxon>Cyanobacteriota</taxon>
        <taxon>Cyanophyceae</taxon>
        <taxon>Coleofasciculales</taxon>
        <taxon>Coleofasciculaceae</taxon>
        <taxon>Moorena</taxon>
    </lineage>
</organism>
<reference evidence="2" key="1">
    <citation type="submission" date="2016-10" db="EMBL/GenBank/DDBJ databases">
        <title>Comparative genomics uncovers the prolific and rare metabolic potential of the cyanobacterial genus Moorea.</title>
        <authorList>
            <person name="Leao T."/>
            <person name="Castelao G."/>
            <person name="Korobeynikov A."/>
            <person name="Monroe E.A."/>
            <person name="Podell S."/>
            <person name="Glukhov E."/>
            <person name="Allen E."/>
            <person name="Gerwick W.H."/>
            <person name="Gerwick L."/>
        </authorList>
    </citation>
    <scope>NUCLEOTIDE SEQUENCE [LARGE SCALE GENOMIC DNA]</scope>
    <source>
        <strain evidence="2">JHB</strain>
    </source>
</reference>
<dbReference type="Proteomes" id="UP000176944">
    <property type="component" value="Chromosome"/>
</dbReference>
<gene>
    <name evidence="1" type="ORF">BJP36_24010</name>
</gene>